<dbReference type="RefSeq" id="WP_273631570.1">
    <property type="nucleotide sequence ID" value="NZ_CP117167.1"/>
</dbReference>
<protein>
    <submittedName>
        <fullName evidence="1">Uncharacterized protein</fullName>
    </submittedName>
</protein>
<dbReference type="Proteomes" id="UP001216139">
    <property type="component" value="Chromosome"/>
</dbReference>
<organism evidence="1 2">
    <name type="scientific">Mucilaginibacter jinjuensis</name>
    <dbReference type="NCBI Taxonomy" id="1176721"/>
    <lineage>
        <taxon>Bacteria</taxon>
        <taxon>Pseudomonadati</taxon>
        <taxon>Bacteroidota</taxon>
        <taxon>Sphingobacteriia</taxon>
        <taxon>Sphingobacteriales</taxon>
        <taxon>Sphingobacteriaceae</taxon>
        <taxon>Mucilaginibacter</taxon>
    </lineage>
</organism>
<evidence type="ECO:0000313" key="2">
    <source>
        <dbReference type="Proteomes" id="UP001216139"/>
    </source>
</evidence>
<reference evidence="1 2" key="1">
    <citation type="submission" date="2023-02" db="EMBL/GenBank/DDBJ databases">
        <title>Genome sequence of Mucilaginibacter jinjuensis strain KACC 16571.</title>
        <authorList>
            <person name="Kim S."/>
            <person name="Heo J."/>
            <person name="Kwon S.-W."/>
        </authorList>
    </citation>
    <scope>NUCLEOTIDE SEQUENCE [LARGE SCALE GENOMIC DNA]</scope>
    <source>
        <strain evidence="1 2">KACC 16571</strain>
    </source>
</reference>
<dbReference type="EMBL" id="CP117167">
    <property type="protein sequence ID" value="WCT13285.1"/>
    <property type="molecule type" value="Genomic_DNA"/>
</dbReference>
<name>A0ABY7TB20_9SPHI</name>
<gene>
    <name evidence="1" type="ORF">PQO05_04985</name>
</gene>
<keyword evidence="2" id="KW-1185">Reference proteome</keyword>
<proteinExistence type="predicted"/>
<evidence type="ECO:0000313" key="1">
    <source>
        <dbReference type="EMBL" id="WCT13285.1"/>
    </source>
</evidence>
<sequence>MVKIKGGCVMSPRERAEFERQDALHRKKTGLVAYYFKPQTKYPPRFYAFIHAETWCERNRRPMGLHTAIPFLTRPMSTAEIEYHHFDWRLCYHQYEDWDKLMRASAQEAEELDTDEEGTGKDFLDQLSAFRSNFPLKADLGGCPPDPPGLPADGEPFICGN</sequence>
<accession>A0ABY7TB20</accession>